<name>A0ABM1BSY4_LIMPO</name>
<evidence type="ECO:0000256" key="1">
    <source>
        <dbReference type="ARBA" id="ARBA00004123"/>
    </source>
</evidence>
<dbReference type="PROSITE" id="PS00598">
    <property type="entry name" value="CHROMO_1"/>
    <property type="match status" value="1"/>
</dbReference>
<dbReference type="RefSeq" id="XP_013788053.1">
    <property type="nucleotide sequence ID" value="XM_013932599.1"/>
</dbReference>
<evidence type="ECO:0000313" key="5">
    <source>
        <dbReference type="Proteomes" id="UP000694941"/>
    </source>
</evidence>
<dbReference type="Gene3D" id="2.40.50.40">
    <property type="match status" value="1"/>
</dbReference>
<evidence type="ECO:0000259" key="4">
    <source>
        <dbReference type="PROSITE" id="PS50013"/>
    </source>
</evidence>
<dbReference type="PANTHER" id="PTHR46389">
    <property type="entry name" value="POLYCOMB GROUP PROTEIN PC"/>
    <property type="match status" value="1"/>
</dbReference>
<accession>A0ABM1BSY4</accession>
<keyword evidence="2" id="KW-0539">Nucleus</keyword>
<proteinExistence type="predicted"/>
<dbReference type="InterPro" id="IPR033773">
    <property type="entry name" value="CBX7_C"/>
</dbReference>
<evidence type="ECO:0000256" key="3">
    <source>
        <dbReference type="SAM" id="MobiDB-lite"/>
    </source>
</evidence>
<gene>
    <name evidence="6" type="primary">LOC106471971</name>
</gene>
<dbReference type="SMART" id="SM00298">
    <property type="entry name" value="CHROMO"/>
    <property type="match status" value="1"/>
</dbReference>
<organism evidence="5 6">
    <name type="scientific">Limulus polyphemus</name>
    <name type="common">Atlantic horseshoe crab</name>
    <dbReference type="NCBI Taxonomy" id="6850"/>
    <lineage>
        <taxon>Eukaryota</taxon>
        <taxon>Metazoa</taxon>
        <taxon>Ecdysozoa</taxon>
        <taxon>Arthropoda</taxon>
        <taxon>Chelicerata</taxon>
        <taxon>Merostomata</taxon>
        <taxon>Xiphosura</taxon>
        <taxon>Limulidae</taxon>
        <taxon>Limulus</taxon>
    </lineage>
</organism>
<dbReference type="InterPro" id="IPR023780">
    <property type="entry name" value="Chromo_domain"/>
</dbReference>
<dbReference type="CDD" id="cd18627">
    <property type="entry name" value="CD_polycomb_like"/>
    <property type="match status" value="1"/>
</dbReference>
<dbReference type="PANTHER" id="PTHR46389:SF3">
    <property type="entry name" value="POLYCOMB GROUP PROTEIN PC"/>
    <property type="match status" value="1"/>
</dbReference>
<sequence>MELLTVGERVFAAECIQKKRTRKGRLEYLVKWKGWSPKYNTWEPEVNILDVRLLQAFEQSQREKDPLSVRKFQKAKKEQRQSTDENLERAAFQEHDNSELVVSTGVESKLKLKAESSNEGSFITTSSEEICEYEPVSKISKFCKDPGVNKEFEVFNHFQINHSAPHTTTDTIPNIAKTSADESEYLSYNFTNTSQTGKELPSCIQKRYLHIDSTPERRPAGNGDTFGVINFPVGTGNHSDQENRHSDIRMPESTTDKGVFKRNSIHTSSPPFKPRPDCKPLAAVTALSANKPQEAALAPAPKFWHSQHPLVDQIFITDVTANLVTVTVRECSTSQGFFRDRMENEKASSADKLMRE</sequence>
<feature type="domain" description="Chromo" evidence="4">
    <location>
        <begin position="11"/>
        <end position="69"/>
    </location>
</feature>
<dbReference type="Pfam" id="PF00385">
    <property type="entry name" value="Chromo"/>
    <property type="match status" value="1"/>
</dbReference>
<evidence type="ECO:0000256" key="2">
    <source>
        <dbReference type="ARBA" id="ARBA00023242"/>
    </source>
</evidence>
<evidence type="ECO:0000313" key="6">
    <source>
        <dbReference type="RefSeq" id="XP_013788053.1"/>
    </source>
</evidence>
<dbReference type="SUPFAM" id="SSF54160">
    <property type="entry name" value="Chromo domain-like"/>
    <property type="match status" value="1"/>
</dbReference>
<dbReference type="InterPro" id="IPR023779">
    <property type="entry name" value="Chromodomain_CS"/>
</dbReference>
<reference evidence="6" key="1">
    <citation type="submission" date="2025-08" db="UniProtKB">
        <authorList>
            <consortium name="RefSeq"/>
        </authorList>
    </citation>
    <scope>IDENTIFICATION</scope>
    <source>
        <tissue evidence="6">Muscle</tissue>
    </source>
</reference>
<comment type="subcellular location">
    <subcellularLocation>
        <location evidence="1">Nucleus</location>
    </subcellularLocation>
</comment>
<dbReference type="InterPro" id="IPR000953">
    <property type="entry name" value="Chromo/chromo_shadow_dom"/>
</dbReference>
<protein>
    <submittedName>
        <fullName evidence="6">Uncharacterized protein LOC106471971</fullName>
    </submittedName>
</protein>
<dbReference type="InterPro" id="IPR016197">
    <property type="entry name" value="Chromo-like_dom_sf"/>
</dbReference>
<dbReference type="GeneID" id="106471971"/>
<feature type="region of interest" description="Disordered" evidence="3">
    <location>
        <begin position="233"/>
        <end position="256"/>
    </location>
</feature>
<dbReference type="InterPro" id="IPR052458">
    <property type="entry name" value="PcG_PRC1-like_component"/>
</dbReference>
<feature type="compositionally biased region" description="Basic and acidic residues" evidence="3">
    <location>
        <begin position="239"/>
        <end position="256"/>
    </location>
</feature>
<dbReference type="Pfam" id="PF17218">
    <property type="entry name" value="CBX7_C"/>
    <property type="match status" value="1"/>
</dbReference>
<keyword evidence="5" id="KW-1185">Reference proteome</keyword>
<dbReference type="PROSITE" id="PS50013">
    <property type="entry name" value="CHROMO_2"/>
    <property type="match status" value="1"/>
</dbReference>
<dbReference type="Proteomes" id="UP000694941">
    <property type="component" value="Unplaced"/>
</dbReference>